<feature type="domain" description="Aminoacyl-transfer RNA synthetases class-II family profile" evidence="8">
    <location>
        <begin position="255"/>
        <end position="419"/>
    </location>
</feature>
<dbReference type="EMBL" id="NCKU01000124">
    <property type="protein sequence ID" value="RWS17061.1"/>
    <property type="molecule type" value="Genomic_DNA"/>
</dbReference>
<keyword evidence="4" id="KW-0547">Nucleotide-binding</keyword>
<comment type="similarity">
    <text evidence="1">Belongs to the class-II aminoacyl-tRNA synthetase family. Type-1 seryl-tRNA synthetase subfamily.</text>
</comment>
<dbReference type="Gene3D" id="3.30.930.10">
    <property type="entry name" value="Bira Bifunctional Protein, Domain 2"/>
    <property type="match status" value="1"/>
</dbReference>
<keyword evidence="5" id="KW-0067">ATP-binding</keyword>
<evidence type="ECO:0000313" key="9">
    <source>
        <dbReference type="EMBL" id="RWS17061.1"/>
    </source>
</evidence>
<dbReference type="Proteomes" id="UP000285301">
    <property type="component" value="Unassembled WGS sequence"/>
</dbReference>
<keyword evidence="10" id="KW-1185">Reference proteome</keyword>
<evidence type="ECO:0000259" key="8">
    <source>
        <dbReference type="PROSITE" id="PS50862"/>
    </source>
</evidence>
<dbReference type="InterPro" id="IPR006195">
    <property type="entry name" value="aa-tRNA-synth_II"/>
</dbReference>
<evidence type="ECO:0000256" key="2">
    <source>
        <dbReference type="ARBA" id="ARBA00012840"/>
    </source>
</evidence>
<dbReference type="STRING" id="1965070.A0A443RP42"/>
<comment type="caution">
    <text evidence="9">The sequence shown here is derived from an EMBL/GenBank/DDBJ whole genome shotgun (WGS) entry which is preliminary data.</text>
</comment>
<evidence type="ECO:0000256" key="1">
    <source>
        <dbReference type="ARBA" id="ARBA00010728"/>
    </source>
</evidence>
<dbReference type="InterPro" id="IPR002317">
    <property type="entry name" value="Ser-tRNA-ligase_type_1"/>
</dbReference>
<reference evidence="9 10" key="1">
    <citation type="journal article" date="2018" name="Gigascience">
        <title>Genomes of trombidid mites reveal novel predicted allergens and laterally-transferred genes associated with secondary metabolism.</title>
        <authorList>
            <person name="Dong X."/>
            <person name="Chaisiri K."/>
            <person name="Xia D."/>
            <person name="Armstrong S.D."/>
            <person name="Fang Y."/>
            <person name="Donnelly M.J."/>
            <person name="Kadowaki T."/>
            <person name="McGarry J.W."/>
            <person name="Darby A.C."/>
            <person name="Makepeace B.L."/>
        </authorList>
    </citation>
    <scope>NUCLEOTIDE SEQUENCE [LARGE SCALE GENOMIC DNA]</scope>
    <source>
        <strain evidence="9">UoL-WK</strain>
    </source>
</reference>
<dbReference type="SUPFAM" id="SSF55681">
    <property type="entry name" value="Class II aaRS and biotin synthetases"/>
    <property type="match status" value="1"/>
</dbReference>
<dbReference type="GO" id="GO:0005524">
    <property type="term" value="F:ATP binding"/>
    <property type="evidence" value="ECO:0007669"/>
    <property type="project" value="UniProtKB-KW"/>
</dbReference>
<evidence type="ECO:0000256" key="6">
    <source>
        <dbReference type="ARBA" id="ARBA00023146"/>
    </source>
</evidence>
<evidence type="ECO:0000313" key="10">
    <source>
        <dbReference type="Proteomes" id="UP000285301"/>
    </source>
</evidence>
<dbReference type="Pfam" id="PF00587">
    <property type="entry name" value="tRNA-synt_2b"/>
    <property type="match status" value="1"/>
</dbReference>
<dbReference type="OrthoDB" id="10264585at2759"/>
<dbReference type="GO" id="GO:0006434">
    <property type="term" value="P:seryl-tRNA aminoacylation"/>
    <property type="evidence" value="ECO:0007669"/>
    <property type="project" value="InterPro"/>
</dbReference>
<protein>
    <recommendedName>
        <fullName evidence="2">serine--tRNA ligase</fullName>
        <ecNumber evidence="2">6.1.1.11</ecNumber>
    </recommendedName>
    <alternativeName>
        <fullName evidence="7">Seryl-tRNA synthetase</fullName>
    </alternativeName>
</protein>
<evidence type="ECO:0000256" key="4">
    <source>
        <dbReference type="ARBA" id="ARBA00022741"/>
    </source>
</evidence>
<dbReference type="PROSITE" id="PS50862">
    <property type="entry name" value="AA_TRNA_LIGASE_II"/>
    <property type="match status" value="1"/>
</dbReference>
<name>A0A443RP42_9ACAR</name>
<evidence type="ECO:0000256" key="3">
    <source>
        <dbReference type="ARBA" id="ARBA00022598"/>
    </source>
</evidence>
<keyword evidence="6" id="KW-0030">Aminoacyl-tRNA synthetase</keyword>
<dbReference type="InterPro" id="IPR045864">
    <property type="entry name" value="aa-tRNA-synth_II/BPL/LPL"/>
</dbReference>
<dbReference type="EC" id="6.1.1.11" evidence="2"/>
<sequence length="438" mass="50564">MLCVRFTLLRRLNALNSCLNPFSTKTSFDWSSLKSNSLLASDYHEYDYWLNDKNFNEIVHNLETRRKPNFDTLANQCRADGCVSTVLEKHLHLMPNKLNEKWQNYTLEQIANFTAKDLTVKVFGTRKKFDFRTKTAEHLLKKFGSFFDYSNGDIGLYGGERAYVLVGDGALLQNAIINWALDELRNTFEFTLISVPHIVNEEIVAACGFNPKGERTQIHKLRGIHENVEDLPCLIGTSEIPLAAFHIGHTFEVDELPKKYCCVSRCYRSETDQSDGLYRVQYFTKVEMFALTEKGKSAEMLQHFINVQEYLFSQLGLLCRLIDMPPHELGRPANRKFDIEAWIPSKRICGEISSASDCTDYQSRRFNIKYRKIEPDYERNEPFTTEYVSTVNGTAVALPRLLIPLIEYNQTKEKKVILPQVLHPYMEGKSVLEMNDSQ</sequence>
<organism evidence="9 10">
    <name type="scientific">Dinothrombium tinctorium</name>
    <dbReference type="NCBI Taxonomy" id="1965070"/>
    <lineage>
        <taxon>Eukaryota</taxon>
        <taxon>Metazoa</taxon>
        <taxon>Ecdysozoa</taxon>
        <taxon>Arthropoda</taxon>
        <taxon>Chelicerata</taxon>
        <taxon>Arachnida</taxon>
        <taxon>Acari</taxon>
        <taxon>Acariformes</taxon>
        <taxon>Trombidiformes</taxon>
        <taxon>Prostigmata</taxon>
        <taxon>Anystina</taxon>
        <taxon>Parasitengona</taxon>
        <taxon>Trombidioidea</taxon>
        <taxon>Trombidiidae</taxon>
        <taxon>Dinothrombium</taxon>
    </lineage>
</organism>
<dbReference type="InterPro" id="IPR002314">
    <property type="entry name" value="aa-tRNA-synt_IIb"/>
</dbReference>
<proteinExistence type="inferred from homology"/>
<evidence type="ECO:0000256" key="5">
    <source>
        <dbReference type="ARBA" id="ARBA00022840"/>
    </source>
</evidence>
<keyword evidence="3 9" id="KW-0436">Ligase</keyword>
<dbReference type="PRINTS" id="PR00981">
    <property type="entry name" value="TRNASYNTHSER"/>
</dbReference>
<accession>A0A443RP42</accession>
<dbReference type="PANTHER" id="PTHR11778">
    <property type="entry name" value="SERYL-TRNA SYNTHETASE"/>
    <property type="match status" value="1"/>
</dbReference>
<evidence type="ECO:0000256" key="7">
    <source>
        <dbReference type="ARBA" id="ARBA00031113"/>
    </source>
</evidence>
<dbReference type="GO" id="GO:0004828">
    <property type="term" value="F:serine-tRNA ligase activity"/>
    <property type="evidence" value="ECO:0007669"/>
    <property type="project" value="UniProtKB-EC"/>
</dbReference>
<gene>
    <name evidence="9" type="ORF">B4U79_01278</name>
</gene>
<dbReference type="AlphaFoldDB" id="A0A443RP42"/>